<evidence type="ECO:0000259" key="1">
    <source>
        <dbReference type="PROSITE" id="PS51340"/>
    </source>
</evidence>
<reference evidence="2 3" key="1">
    <citation type="submission" date="2019-03" db="EMBL/GenBank/DDBJ databases">
        <title>Genomic Encyclopedia of Type Strains, Phase IV (KMG-IV): sequencing the most valuable type-strain genomes for metagenomic binning, comparative biology and taxonomic classification.</title>
        <authorList>
            <person name="Goeker M."/>
        </authorList>
    </citation>
    <scope>NUCLEOTIDE SEQUENCE [LARGE SCALE GENOMIC DNA]</scope>
    <source>
        <strain evidence="2 3">DSM 102852</strain>
    </source>
</reference>
<dbReference type="PANTHER" id="PTHR14237">
    <property type="entry name" value="MOLYBDOPTERIN COFACTOR SULFURASE MOSC"/>
    <property type="match status" value="1"/>
</dbReference>
<dbReference type="SUPFAM" id="SSF141673">
    <property type="entry name" value="MOSC N-terminal domain-like"/>
    <property type="match status" value="1"/>
</dbReference>
<name>A0A4R6Y9Z6_9BURK</name>
<dbReference type="InterPro" id="IPR011037">
    <property type="entry name" value="Pyrv_Knase-like_insert_dom_sf"/>
</dbReference>
<dbReference type="Pfam" id="PF03473">
    <property type="entry name" value="MOSC"/>
    <property type="match status" value="1"/>
</dbReference>
<keyword evidence="3" id="KW-1185">Reference proteome</keyword>
<dbReference type="OrthoDB" id="581532at2"/>
<dbReference type="GO" id="GO:0003824">
    <property type="term" value="F:catalytic activity"/>
    <property type="evidence" value="ECO:0007669"/>
    <property type="project" value="InterPro"/>
</dbReference>
<gene>
    <name evidence="2" type="ORF">DFR44_10432</name>
</gene>
<dbReference type="AlphaFoldDB" id="A0A4R6Y9Z6"/>
<evidence type="ECO:0000313" key="2">
    <source>
        <dbReference type="EMBL" id="TDR32318.1"/>
    </source>
</evidence>
<dbReference type="SUPFAM" id="SSF50800">
    <property type="entry name" value="PK beta-barrel domain-like"/>
    <property type="match status" value="1"/>
</dbReference>
<comment type="caution">
    <text evidence="2">The sequence shown here is derived from an EMBL/GenBank/DDBJ whole genome shotgun (WGS) entry which is preliminary data.</text>
</comment>
<dbReference type="GO" id="GO:0030170">
    <property type="term" value="F:pyridoxal phosphate binding"/>
    <property type="evidence" value="ECO:0007669"/>
    <property type="project" value="InterPro"/>
</dbReference>
<feature type="domain" description="MOSC" evidence="1">
    <location>
        <begin position="123"/>
        <end position="280"/>
    </location>
</feature>
<organism evidence="2 3">
    <name type="scientific">Hydromonas duriensis</name>
    <dbReference type="NCBI Taxonomy" id="1527608"/>
    <lineage>
        <taxon>Bacteria</taxon>
        <taxon>Pseudomonadati</taxon>
        <taxon>Pseudomonadota</taxon>
        <taxon>Betaproteobacteria</taxon>
        <taxon>Burkholderiales</taxon>
        <taxon>Burkholderiaceae</taxon>
        <taxon>Hydromonas</taxon>
    </lineage>
</organism>
<accession>A0A4R6Y9Z6</accession>
<dbReference type="RefSeq" id="WP_133619186.1">
    <property type="nucleotide sequence ID" value="NZ_SNZE01000004.1"/>
</dbReference>
<dbReference type="GO" id="GO:0030151">
    <property type="term" value="F:molybdenum ion binding"/>
    <property type="evidence" value="ECO:0007669"/>
    <property type="project" value="InterPro"/>
</dbReference>
<dbReference type="InterPro" id="IPR005302">
    <property type="entry name" value="MoCF_Sase_C"/>
</dbReference>
<dbReference type="InterPro" id="IPR005303">
    <property type="entry name" value="MOCOS_middle"/>
</dbReference>
<protein>
    <recommendedName>
        <fullName evidence="1">MOSC domain-containing protein</fullName>
    </recommendedName>
</protein>
<dbReference type="PROSITE" id="PS51340">
    <property type="entry name" value="MOSC"/>
    <property type="match status" value="1"/>
</dbReference>
<dbReference type="Pfam" id="PF03476">
    <property type="entry name" value="MOSC_N"/>
    <property type="match status" value="1"/>
</dbReference>
<proteinExistence type="predicted"/>
<sequence>MSDFDVSAQIAQLFVYPVKSCAGVEVQEAVLTSTGFKYDREWVLVDDAHRFVSQREYPRMVLIVPSLTDEALVLRAPDMPECVIPFATQGAVVQMQLWDEALQGVDMGDAVAQWLSAFLNAPLRLLRFDSNHERVCSEKWTKEHRAHTMFADGYPLLMISAAAMDDLNTRLAAAGAAQVTALRFRPNIVLNNMAAHDEDLLDDVYIEAAGVQLRNVKPCVRCPIPNIEPTNAKVDSIVTDTLLTYRRNANMEDQPTFGMNAIVVQGVGQVLRVGQAVEANYVF</sequence>
<evidence type="ECO:0000313" key="3">
    <source>
        <dbReference type="Proteomes" id="UP000294480"/>
    </source>
</evidence>
<dbReference type="EMBL" id="SNZE01000004">
    <property type="protein sequence ID" value="TDR32318.1"/>
    <property type="molecule type" value="Genomic_DNA"/>
</dbReference>
<dbReference type="PANTHER" id="PTHR14237:SF19">
    <property type="entry name" value="MITOCHONDRIAL AMIDOXIME REDUCING COMPONENT 1"/>
    <property type="match status" value="1"/>
</dbReference>
<dbReference type="Proteomes" id="UP000294480">
    <property type="component" value="Unassembled WGS sequence"/>
</dbReference>